<feature type="signal peptide" evidence="1">
    <location>
        <begin position="1"/>
        <end position="27"/>
    </location>
</feature>
<dbReference type="AlphaFoldDB" id="A0A109BEK2"/>
<gene>
    <name evidence="2" type="ORF">APY04_1949</name>
</gene>
<sequence length="132" mass="14413">MRLAPALPYGRLLAFLSLVALSAPADAQTRNFLQRPTTITVQYVLRLPLKSDGLAEQQTAMEEGRKALYAMSARECAALMATLASSCRLASLNVQTNAARARPDDNSITLSANAQYQIELKDQDGERSKDEL</sequence>
<organism evidence="2 3">
    <name type="scientific">Hyphomicrobium sulfonivorans</name>
    <dbReference type="NCBI Taxonomy" id="121290"/>
    <lineage>
        <taxon>Bacteria</taxon>
        <taxon>Pseudomonadati</taxon>
        <taxon>Pseudomonadota</taxon>
        <taxon>Alphaproteobacteria</taxon>
        <taxon>Hyphomicrobiales</taxon>
        <taxon>Hyphomicrobiaceae</taxon>
        <taxon>Hyphomicrobium</taxon>
    </lineage>
</organism>
<evidence type="ECO:0000256" key="1">
    <source>
        <dbReference type="SAM" id="SignalP"/>
    </source>
</evidence>
<keyword evidence="3" id="KW-1185">Reference proteome</keyword>
<feature type="chain" id="PRO_5007132567" description="UrcA family protein" evidence="1">
    <location>
        <begin position="28"/>
        <end position="132"/>
    </location>
</feature>
<reference evidence="2 3" key="1">
    <citation type="submission" date="2015-10" db="EMBL/GenBank/DDBJ databases">
        <title>Transcriptomic analysis of a linuron degrading triple-species bacterial consortium.</title>
        <authorList>
            <person name="Albers P."/>
        </authorList>
    </citation>
    <scope>NUCLEOTIDE SEQUENCE [LARGE SCALE GENOMIC DNA]</scope>
    <source>
        <strain evidence="2 3">WDL6</strain>
    </source>
</reference>
<dbReference type="Proteomes" id="UP000059074">
    <property type="component" value="Unassembled WGS sequence"/>
</dbReference>
<comment type="caution">
    <text evidence="2">The sequence shown here is derived from an EMBL/GenBank/DDBJ whole genome shotgun (WGS) entry which is preliminary data.</text>
</comment>
<dbReference type="EMBL" id="LMTR01000065">
    <property type="protein sequence ID" value="KWT67384.1"/>
    <property type="molecule type" value="Genomic_DNA"/>
</dbReference>
<dbReference type="PATRIC" id="fig|121290.4.peg.3346"/>
<protein>
    <recommendedName>
        <fullName evidence="4">UrcA family protein</fullName>
    </recommendedName>
</protein>
<accession>A0A109BEK2</accession>
<evidence type="ECO:0000313" key="2">
    <source>
        <dbReference type="EMBL" id="KWT67384.1"/>
    </source>
</evidence>
<evidence type="ECO:0008006" key="4">
    <source>
        <dbReference type="Google" id="ProtNLM"/>
    </source>
</evidence>
<keyword evidence="1" id="KW-0732">Signal</keyword>
<name>A0A109BEK2_HYPSL</name>
<proteinExistence type="predicted"/>
<evidence type="ECO:0000313" key="3">
    <source>
        <dbReference type="Proteomes" id="UP000059074"/>
    </source>
</evidence>